<dbReference type="GO" id="GO:0005886">
    <property type="term" value="C:plasma membrane"/>
    <property type="evidence" value="ECO:0007669"/>
    <property type="project" value="TreeGrafter"/>
</dbReference>
<evidence type="ECO:0000256" key="2">
    <source>
        <dbReference type="ARBA" id="ARBA00022692"/>
    </source>
</evidence>
<evidence type="ECO:0000256" key="3">
    <source>
        <dbReference type="ARBA" id="ARBA00022989"/>
    </source>
</evidence>
<keyword evidence="6" id="KW-1185">Reference proteome</keyword>
<dbReference type="PANTHER" id="PTHR19282:SF544">
    <property type="entry name" value="TETRASPANIN"/>
    <property type="match status" value="1"/>
</dbReference>
<reference evidence="7" key="1">
    <citation type="submission" date="2025-08" db="UniProtKB">
        <authorList>
            <consortium name="RefSeq"/>
        </authorList>
    </citation>
    <scope>IDENTIFICATION</scope>
</reference>
<sequence length="177" mass="20469">MGCFGILREHRSCFKMFYKWLIFLLSVLALLTVYICLYVSIPQIRNAVNNQHIGEKMSFLIKKYQNDENLKNIIDSIQQEFKCCGFDSPEDWDQNIYFNQSSNNLAKERGGVPFSCCTNNKSNLNCGNGVRIHAQITNYYHQGCLTTFKKLTIKYKSYILGFLGAYIAILVVYLKIL</sequence>
<dbReference type="InterPro" id="IPR018499">
    <property type="entry name" value="Tetraspanin/Peripherin"/>
</dbReference>
<dbReference type="Proteomes" id="UP000515154">
    <property type="component" value="Unplaced"/>
</dbReference>
<organism evidence="6 7">
    <name type="scientific">Octopus sinensis</name>
    <name type="common">East Asian common octopus</name>
    <dbReference type="NCBI Taxonomy" id="2607531"/>
    <lineage>
        <taxon>Eukaryota</taxon>
        <taxon>Metazoa</taxon>
        <taxon>Spiralia</taxon>
        <taxon>Lophotrochozoa</taxon>
        <taxon>Mollusca</taxon>
        <taxon>Cephalopoda</taxon>
        <taxon>Coleoidea</taxon>
        <taxon>Octopodiformes</taxon>
        <taxon>Octopoda</taxon>
        <taxon>Incirrata</taxon>
        <taxon>Octopodidae</taxon>
        <taxon>Octopus</taxon>
    </lineage>
</organism>
<dbReference type="PANTHER" id="PTHR19282">
    <property type="entry name" value="TETRASPANIN"/>
    <property type="match status" value="1"/>
</dbReference>
<dbReference type="Pfam" id="PF00335">
    <property type="entry name" value="Tetraspanin"/>
    <property type="match status" value="1"/>
</dbReference>
<evidence type="ECO:0000313" key="7">
    <source>
        <dbReference type="RefSeq" id="XP_036354964.1"/>
    </source>
</evidence>
<keyword evidence="3 5" id="KW-1133">Transmembrane helix</keyword>
<feature type="transmembrane region" description="Helical" evidence="5">
    <location>
        <begin position="158"/>
        <end position="176"/>
    </location>
</feature>
<protein>
    <submittedName>
        <fullName evidence="7">Tetraspanin-17-like</fullName>
    </submittedName>
</protein>
<dbReference type="KEGG" id="osn:115228981"/>
<keyword evidence="2 5" id="KW-0812">Transmembrane</keyword>
<keyword evidence="4 5" id="KW-0472">Membrane</keyword>
<name>A0A7E6EI60_9MOLL</name>
<feature type="transmembrane region" description="Helical" evidence="5">
    <location>
        <begin position="20"/>
        <end position="41"/>
    </location>
</feature>
<proteinExistence type="predicted"/>
<accession>A0A7E6EI60</accession>
<evidence type="ECO:0000256" key="1">
    <source>
        <dbReference type="ARBA" id="ARBA00004141"/>
    </source>
</evidence>
<dbReference type="RefSeq" id="XP_036354964.1">
    <property type="nucleotide sequence ID" value="XM_036499071.1"/>
</dbReference>
<dbReference type="SUPFAM" id="SSF48652">
    <property type="entry name" value="Tetraspanin"/>
    <property type="match status" value="1"/>
</dbReference>
<evidence type="ECO:0000256" key="5">
    <source>
        <dbReference type="SAM" id="Phobius"/>
    </source>
</evidence>
<gene>
    <name evidence="7" type="primary">LOC115228981</name>
</gene>
<dbReference type="InterPro" id="IPR008952">
    <property type="entry name" value="Tetraspanin_EC2_sf"/>
</dbReference>
<evidence type="ECO:0000256" key="4">
    <source>
        <dbReference type="ARBA" id="ARBA00023136"/>
    </source>
</evidence>
<comment type="subcellular location">
    <subcellularLocation>
        <location evidence="1">Membrane</location>
        <topology evidence="1">Multi-pass membrane protein</topology>
    </subcellularLocation>
</comment>
<evidence type="ECO:0000313" key="6">
    <source>
        <dbReference type="Proteomes" id="UP000515154"/>
    </source>
</evidence>
<dbReference type="AlphaFoldDB" id="A0A7E6EI60"/>
<dbReference type="Gene3D" id="1.10.1450.10">
    <property type="entry name" value="Tetraspanin"/>
    <property type="match status" value="1"/>
</dbReference>